<dbReference type="OrthoDB" id="9805855at2"/>
<comment type="subcellular location">
    <subcellularLocation>
        <location evidence="1 8">Cell membrane</location>
        <topology evidence="1 8">Multi-pass membrane protein</topology>
    </subcellularLocation>
</comment>
<dbReference type="CDD" id="cd06261">
    <property type="entry name" value="TM_PBP2"/>
    <property type="match status" value="1"/>
</dbReference>
<evidence type="ECO:0000256" key="8">
    <source>
        <dbReference type="RuleBase" id="RU363032"/>
    </source>
</evidence>
<dbReference type="AlphaFoldDB" id="A0A432Z4Q7"/>
<keyword evidence="4 8" id="KW-0812">Transmembrane</keyword>
<keyword evidence="2 8" id="KW-0813">Transport</keyword>
<comment type="caution">
    <text evidence="10">The sequence shown here is derived from an EMBL/GenBank/DDBJ whole genome shotgun (WGS) entry which is preliminary data.</text>
</comment>
<name>A0A432Z4Q7_9GAMM</name>
<sequence>MTRYLIGRLTVFIIAVFLLTVFSFSLNYFFPGDPITNMSGVRSFQSNYPLVMEMRAGNENIATQYLHYLRHLFAGNWGQSLSNGTPVFADGFQHFMASMELIILALLVAVTLGLPLGVFAASRFRQRSDKAVISLAMIGYSVPVFWLAQLMILLFAIKLGWFPITGQINPLYGVEPQTGSILVDVFLSNSEYKAAAFQDAINHIVLPVLILAIMPMMLLLRLMRNATQEMLQKPFVKAARARGLNEWRVLVKHAIPNALQSVLHQTTLLFSLMLTNSIVVESIFNWPGMGNWLIRSIFERDYPIIQSAVLMFAFVILFFNLLVELYHGWRFPIVRHEQYATR</sequence>
<dbReference type="Gene3D" id="1.10.3720.10">
    <property type="entry name" value="MetI-like"/>
    <property type="match status" value="1"/>
</dbReference>
<dbReference type="GO" id="GO:0005886">
    <property type="term" value="C:plasma membrane"/>
    <property type="evidence" value="ECO:0007669"/>
    <property type="project" value="UniProtKB-SubCell"/>
</dbReference>
<dbReference type="Pfam" id="PF00528">
    <property type="entry name" value="BPD_transp_1"/>
    <property type="match status" value="1"/>
</dbReference>
<feature type="transmembrane region" description="Helical" evidence="8">
    <location>
        <begin position="132"/>
        <end position="157"/>
    </location>
</feature>
<reference evidence="11" key="1">
    <citation type="journal article" date="2018" name="Front. Microbiol.">
        <title>Genome-Based Analysis Reveals the Taxonomy and Diversity of the Family Idiomarinaceae.</title>
        <authorList>
            <person name="Liu Y."/>
            <person name="Lai Q."/>
            <person name="Shao Z."/>
        </authorList>
    </citation>
    <scope>NUCLEOTIDE SEQUENCE [LARGE SCALE GENOMIC DNA]</scope>
    <source>
        <strain evidence="11">R22</strain>
    </source>
</reference>
<evidence type="ECO:0000256" key="5">
    <source>
        <dbReference type="ARBA" id="ARBA00022989"/>
    </source>
</evidence>
<accession>A0A432Z4Q7</accession>
<feature type="transmembrane region" description="Helical" evidence="8">
    <location>
        <begin position="200"/>
        <end position="220"/>
    </location>
</feature>
<protein>
    <submittedName>
        <fullName evidence="10">ABC transporter permease</fullName>
    </submittedName>
</protein>
<proteinExistence type="inferred from homology"/>
<evidence type="ECO:0000256" key="2">
    <source>
        <dbReference type="ARBA" id="ARBA00022448"/>
    </source>
</evidence>
<feature type="transmembrane region" description="Helical" evidence="8">
    <location>
        <begin position="304"/>
        <end position="323"/>
    </location>
</feature>
<evidence type="ECO:0000259" key="9">
    <source>
        <dbReference type="PROSITE" id="PS50928"/>
    </source>
</evidence>
<evidence type="ECO:0000313" key="11">
    <source>
        <dbReference type="Proteomes" id="UP000288058"/>
    </source>
</evidence>
<dbReference type="RefSeq" id="WP_126779047.1">
    <property type="nucleotide sequence ID" value="NZ_PIQC01000001.1"/>
</dbReference>
<feature type="transmembrane region" description="Helical" evidence="8">
    <location>
        <begin position="262"/>
        <end position="284"/>
    </location>
</feature>
<evidence type="ECO:0000313" key="10">
    <source>
        <dbReference type="EMBL" id="RUO72870.1"/>
    </source>
</evidence>
<evidence type="ECO:0000256" key="6">
    <source>
        <dbReference type="ARBA" id="ARBA00023136"/>
    </source>
</evidence>
<dbReference type="PANTHER" id="PTHR43163:SF6">
    <property type="entry name" value="DIPEPTIDE TRANSPORT SYSTEM PERMEASE PROTEIN DPPB-RELATED"/>
    <property type="match status" value="1"/>
</dbReference>
<dbReference type="Pfam" id="PF19300">
    <property type="entry name" value="BPD_transp_1_N"/>
    <property type="match status" value="1"/>
</dbReference>
<evidence type="ECO:0000256" key="4">
    <source>
        <dbReference type="ARBA" id="ARBA00022692"/>
    </source>
</evidence>
<keyword evidence="5 8" id="KW-1133">Transmembrane helix</keyword>
<dbReference type="PANTHER" id="PTHR43163">
    <property type="entry name" value="DIPEPTIDE TRANSPORT SYSTEM PERMEASE PROTEIN DPPB-RELATED"/>
    <property type="match status" value="1"/>
</dbReference>
<keyword evidence="6 8" id="KW-0472">Membrane</keyword>
<dbReference type="Proteomes" id="UP000288058">
    <property type="component" value="Unassembled WGS sequence"/>
</dbReference>
<dbReference type="EMBL" id="PIQC01000001">
    <property type="protein sequence ID" value="RUO72870.1"/>
    <property type="molecule type" value="Genomic_DNA"/>
</dbReference>
<comment type="similarity">
    <text evidence="7">Belongs to the binding-protein-dependent transport system permease family. OppBC subfamily.</text>
</comment>
<dbReference type="InterPro" id="IPR035906">
    <property type="entry name" value="MetI-like_sf"/>
</dbReference>
<keyword evidence="3" id="KW-1003">Cell membrane</keyword>
<evidence type="ECO:0000256" key="3">
    <source>
        <dbReference type="ARBA" id="ARBA00022475"/>
    </source>
</evidence>
<feature type="transmembrane region" description="Helical" evidence="8">
    <location>
        <begin position="101"/>
        <end position="120"/>
    </location>
</feature>
<evidence type="ECO:0000256" key="7">
    <source>
        <dbReference type="ARBA" id="ARBA00024202"/>
    </source>
</evidence>
<dbReference type="GO" id="GO:0071916">
    <property type="term" value="F:dipeptide transmembrane transporter activity"/>
    <property type="evidence" value="ECO:0007669"/>
    <property type="project" value="TreeGrafter"/>
</dbReference>
<dbReference type="SUPFAM" id="SSF161098">
    <property type="entry name" value="MetI-like"/>
    <property type="match status" value="1"/>
</dbReference>
<dbReference type="InterPro" id="IPR000515">
    <property type="entry name" value="MetI-like"/>
</dbReference>
<keyword evidence="11" id="KW-1185">Reference proteome</keyword>
<dbReference type="PROSITE" id="PS50928">
    <property type="entry name" value="ABC_TM1"/>
    <property type="match status" value="1"/>
</dbReference>
<organism evidence="10 11">
    <name type="scientific">Idiomarina ramblicola</name>
    <dbReference type="NCBI Taxonomy" id="263724"/>
    <lineage>
        <taxon>Bacteria</taxon>
        <taxon>Pseudomonadati</taxon>
        <taxon>Pseudomonadota</taxon>
        <taxon>Gammaproteobacteria</taxon>
        <taxon>Alteromonadales</taxon>
        <taxon>Idiomarinaceae</taxon>
        <taxon>Idiomarina</taxon>
    </lineage>
</organism>
<gene>
    <name evidence="10" type="ORF">CWI78_00040</name>
</gene>
<feature type="transmembrane region" description="Helical" evidence="8">
    <location>
        <begin position="9"/>
        <end position="30"/>
    </location>
</feature>
<dbReference type="InterPro" id="IPR045621">
    <property type="entry name" value="BPD_transp_1_N"/>
</dbReference>
<feature type="domain" description="ABC transmembrane type-1" evidence="9">
    <location>
        <begin position="95"/>
        <end position="323"/>
    </location>
</feature>
<evidence type="ECO:0000256" key="1">
    <source>
        <dbReference type="ARBA" id="ARBA00004651"/>
    </source>
</evidence>